<dbReference type="EMBL" id="KN822004">
    <property type="protein sequence ID" value="KIM70475.1"/>
    <property type="molecule type" value="Genomic_DNA"/>
</dbReference>
<dbReference type="InParanoid" id="A0A0C3ECN2"/>
<keyword evidence="2" id="KW-1185">Reference proteome</keyword>
<dbReference type="STRING" id="1036808.A0A0C3ECN2"/>
<gene>
    <name evidence="1" type="ORF">SCLCIDRAFT_1206618</name>
</gene>
<protein>
    <submittedName>
        <fullName evidence="1">Uncharacterized protein</fullName>
    </submittedName>
</protein>
<sequence>MSNAHGRKRLYTLLLQLVERAKPVDGSLEYKHWETMPLPGAADVSCDRQTLALVLPPRTFDAAHFSPFVKTHAARGRPDCAAAVVADMVARGIQPGIMQWSMVARGFAQNGNAVLALKILDQLETAERNQLGGNATEASGKEFGENVYHPSDGLLGTFTNVLRGFILAGDVGHALEVERRLLDRLQYRSGRRPITDDTIAMLRALETRKP</sequence>
<proteinExistence type="predicted"/>
<dbReference type="OrthoDB" id="185373at2759"/>
<dbReference type="InterPro" id="IPR011990">
    <property type="entry name" value="TPR-like_helical_dom_sf"/>
</dbReference>
<dbReference type="AlphaFoldDB" id="A0A0C3ECN2"/>
<evidence type="ECO:0000313" key="1">
    <source>
        <dbReference type="EMBL" id="KIM70475.1"/>
    </source>
</evidence>
<dbReference type="HOGENOM" id="CLU_1310757_0_0_1"/>
<dbReference type="Proteomes" id="UP000053989">
    <property type="component" value="Unassembled WGS sequence"/>
</dbReference>
<reference evidence="1 2" key="1">
    <citation type="submission" date="2014-04" db="EMBL/GenBank/DDBJ databases">
        <authorList>
            <consortium name="DOE Joint Genome Institute"/>
            <person name="Kuo A."/>
            <person name="Kohler A."/>
            <person name="Nagy L.G."/>
            <person name="Floudas D."/>
            <person name="Copeland A."/>
            <person name="Barry K.W."/>
            <person name="Cichocki N."/>
            <person name="Veneault-Fourrey C."/>
            <person name="LaButti K."/>
            <person name="Lindquist E.A."/>
            <person name="Lipzen A."/>
            <person name="Lundell T."/>
            <person name="Morin E."/>
            <person name="Murat C."/>
            <person name="Sun H."/>
            <person name="Tunlid A."/>
            <person name="Henrissat B."/>
            <person name="Grigoriev I.V."/>
            <person name="Hibbett D.S."/>
            <person name="Martin F."/>
            <person name="Nordberg H.P."/>
            <person name="Cantor M.N."/>
            <person name="Hua S.X."/>
        </authorList>
    </citation>
    <scope>NUCLEOTIDE SEQUENCE [LARGE SCALE GENOMIC DNA]</scope>
    <source>
        <strain evidence="1 2">Foug A</strain>
    </source>
</reference>
<dbReference type="Gene3D" id="1.25.40.10">
    <property type="entry name" value="Tetratricopeptide repeat domain"/>
    <property type="match status" value="1"/>
</dbReference>
<evidence type="ECO:0000313" key="2">
    <source>
        <dbReference type="Proteomes" id="UP000053989"/>
    </source>
</evidence>
<name>A0A0C3ECN2_9AGAM</name>
<organism evidence="1 2">
    <name type="scientific">Scleroderma citrinum Foug A</name>
    <dbReference type="NCBI Taxonomy" id="1036808"/>
    <lineage>
        <taxon>Eukaryota</taxon>
        <taxon>Fungi</taxon>
        <taxon>Dikarya</taxon>
        <taxon>Basidiomycota</taxon>
        <taxon>Agaricomycotina</taxon>
        <taxon>Agaricomycetes</taxon>
        <taxon>Agaricomycetidae</taxon>
        <taxon>Boletales</taxon>
        <taxon>Sclerodermatineae</taxon>
        <taxon>Sclerodermataceae</taxon>
        <taxon>Scleroderma</taxon>
    </lineage>
</organism>
<accession>A0A0C3ECN2</accession>
<reference evidence="2" key="2">
    <citation type="submission" date="2015-01" db="EMBL/GenBank/DDBJ databases">
        <title>Evolutionary Origins and Diversification of the Mycorrhizal Mutualists.</title>
        <authorList>
            <consortium name="DOE Joint Genome Institute"/>
            <consortium name="Mycorrhizal Genomics Consortium"/>
            <person name="Kohler A."/>
            <person name="Kuo A."/>
            <person name="Nagy L.G."/>
            <person name="Floudas D."/>
            <person name="Copeland A."/>
            <person name="Barry K.W."/>
            <person name="Cichocki N."/>
            <person name="Veneault-Fourrey C."/>
            <person name="LaButti K."/>
            <person name="Lindquist E.A."/>
            <person name="Lipzen A."/>
            <person name="Lundell T."/>
            <person name="Morin E."/>
            <person name="Murat C."/>
            <person name="Riley R."/>
            <person name="Ohm R."/>
            <person name="Sun H."/>
            <person name="Tunlid A."/>
            <person name="Henrissat B."/>
            <person name="Grigoriev I.V."/>
            <person name="Hibbett D.S."/>
            <person name="Martin F."/>
        </authorList>
    </citation>
    <scope>NUCLEOTIDE SEQUENCE [LARGE SCALE GENOMIC DNA]</scope>
    <source>
        <strain evidence="2">Foug A</strain>
    </source>
</reference>